<feature type="compositionally biased region" description="Basic residues" evidence="3">
    <location>
        <begin position="777"/>
        <end position="786"/>
    </location>
</feature>
<feature type="region of interest" description="Disordered" evidence="3">
    <location>
        <begin position="428"/>
        <end position="450"/>
    </location>
</feature>
<sequence length="786" mass="86688">MDTDEVAEVEMAITPAPDNSHSSILSLFDPFPFTNEVIESIQARRTVMANELIFDLLLEQACIASPHSLFPPSTPDILQTLISAITLCPWDFLKKSALYFYLLSFMSPEIAQRNTSLPPHFVALARACFLLDLGDLPSLQRAVALLGDARIVQDLAPKILQTLELANEPRLVRTYVRTAQPVLQAFEDAAIYVRALLDQSLAEAWIFQRGFPEGSPVRNGLVRVILDACLMPIPNQRHLQHLLSLPLSPFESSLLQAYALSPPRELSPPIYTLLQDLITVRMLSSGKYSDAIKISKAFDVSDSQLARKYAGTPEGKALARATAERKATMRDVLNVLPAIQRRELESELNETTKTDMDKVKKASNREADEREKLSNSMTMSWEDLGISTISQRAGQLEGSPVPGMNSSGIFTGRNASRTPLNKMTASIFSDSPLSPLRTPSRTVAPPPLKPSTTLKSTITAAQSLKTIPKPTPLISQNLTQPSTSFAESLSKVTRFNKPSGPSKLKSAGRFGIEPSPTPPPLFNSSLSFRSTMARRDIQEHDGEFGERNAGPNPLFGAAKNGRRPALDELSLIDSDDPDAFVIRRRKSYTFKSPPPPRHRPSSSSPTNDKHDEEDVVTDFVPPAETPRRVPGAFSFDETEKSQKQNKSRTTRKSSAEQPSKSRSERPITRSRIQLPGSLFDDDIDEDDDELHDANEKDENREEQDDVSALPATLPPTTTTRKARGRSSAASVESGDDGEASTTVRLRRSSRLSSAEPMSPQKKKTTKRKPKESSTATRTRKRKTADA</sequence>
<dbReference type="EMBL" id="BPWL01000010">
    <property type="protein sequence ID" value="GJJ15041.1"/>
    <property type="molecule type" value="Genomic_DNA"/>
</dbReference>
<evidence type="ECO:0000256" key="3">
    <source>
        <dbReference type="SAM" id="MobiDB-lite"/>
    </source>
</evidence>
<accession>A0AAV5AQ76</accession>
<feature type="compositionally biased region" description="Polar residues" evidence="3">
    <location>
        <begin position="428"/>
        <end position="441"/>
    </location>
</feature>
<comment type="caution">
    <text evidence="5">The sequence shown here is derived from an EMBL/GenBank/DDBJ whole genome shotgun (WGS) entry which is preliminary data.</text>
</comment>
<feature type="domain" description="ELYS-like" evidence="4">
    <location>
        <begin position="52"/>
        <end position="261"/>
    </location>
</feature>
<evidence type="ECO:0000313" key="5">
    <source>
        <dbReference type="EMBL" id="GJJ15041.1"/>
    </source>
</evidence>
<proteinExistence type="predicted"/>
<keyword evidence="2" id="KW-0539">Nucleus</keyword>
<evidence type="ECO:0000259" key="4">
    <source>
        <dbReference type="Pfam" id="PF13934"/>
    </source>
</evidence>
<evidence type="ECO:0000256" key="1">
    <source>
        <dbReference type="ARBA" id="ARBA00004123"/>
    </source>
</evidence>
<feature type="compositionally biased region" description="Basic and acidic residues" evidence="3">
    <location>
        <begin position="346"/>
        <end position="373"/>
    </location>
</feature>
<feature type="compositionally biased region" description="Acidic residues" evidence="3">
    <location>
        <begin position="679"/>
        <end position="690"/>
    </location>
</feature>
<keyword evidence="6" id="KW-1185">Reference proteome</keyword>
<feature type="region of interest" description="Disordered" evidence="3">
    <location>
        <begin position="346"/>
        <end position="375"/>
    </location>
</feature>
<feature type="compositionally biased region" description="Basic residues" evidence="3">
    <location>
        <begin position="760"/>
        <end position="769"/>
    </location>
</feature>
<feature type="compositionally biased region" description="Basic and acidic residues" evidence="3">
    <location>
        <begin position="533"/>
        <end position="546"/>
    </location>
</feature>
<dbReference type="GO" id="GO:0005634">
    <property type="term" value="C:nucleus"/>
    <property type="evidence" value="ECO:0007669"/>
    <property type="project" value="UniProtKB-SubCell"/>
</dbReference>
<feature type="region of interest" description="Disordered" evidence="3">
    <location>
        <begin position="395"/>
        <end position="415"/>
    </location>
</feature>
<protein>
    <recommendedName>
        <fullName evidence="4">ELYS-like domain-containing protein</fullName>
    </recommendedName>
</protein>
<dbReference type="AlphaFoldDB" id="A0AAV5AQ76"/>
<name>A0AAV5AQ76_9AGAM</name>
<reference evidence="5" key="1">
    <citation type="submission" date="2021-10" db="EMBL/GenBank/DDBJ databases">
        <title>De novo Genome Assembly of Clathrus columnatus (Basidiomycota, Fungi) Using Illumina and Nanopore Sequence Data.</title>
        <authorList>
            <person name="Ogiso-Tanaka E."/>
            <person name="Itagaki H."/>
            <person name="Hosoya T."/>
            <person name="Hosaka K."/>
        </authorList>
    </citation>
    <scope>NUCLEOTIDE SEQUENCE</scope>
    <source>
        <strain evidence="5">MO-923</strain>
    </source>
</reference>
<feature type="region of interest" description="Disordered" evidence="3">
    <location>
        <begin position="493"/>
        <end position="786"/>
    </location>
</feature>
<feature type="compositionally biased region" description="Polar residues" evidence="3">
    <location>
        <begin position="404"/>
        <end position="415"/>
    </location>
</feature>
<gene>
    <name evidence="5" type="ORF">Clacol_009316</name>
</gene>
<evidence type="ECO:0000313" key="6">
    <source>
        <dbReference type="Proteomes" id="UP001050691"/>
    </source>
</evidence>
<dbReference type="InterPro" id="IPR025151">
    <property type="entry name" value="ELYS_dom"/>
</dbReference>
<comment type="subcellular location">
    <subcellularLocation>
        <location evidence="1">Nucleus</location>
    </subcellularLocation>
</comment>
<dbReference type="Proteomes" id="UP001050691">
    <property type="component" value="Unassembled WGS sequence"/>
</dbReference>
<dbReference type="Pfam" id="PF13934">
    <property type="entry name" value="ELYS"/>
    <property type="match status" value="1"/>
</dbReference>
<feature type="compositionally biased region" description="Low complexity" evidence="3">
    <location>
        <begin position="708"/>
        <end position="719"/>
    </location>
</feature>
<organism evidence="5 6">
    <name type="scientific">Clathrus columnatus</name>
    <dbReference type="NCBI Taxonomy" id="1419009"/>
    <lineage>
        <taxon>Eukaryota</taxon>
        <taxon>Fungi</taxon>
        <taxon>Dikarya</taxon>
        <taxon>Basidiomycota</taxon>
        <taxon>Agaricomycotina</taxon>
        <taxon>Agaricomycetes</taxon>
        <taxon>Phallomycetidae</taxon>
        <taxon>Phallales</taxon>
        <taxon>Clathraceae</taxon>
        <taxon>Clathrus</taxon>
    </lineage>
</organism>
<evidence type="ECO:0000256" key="2">
    <source>
        <dbReference type="ARBA" id="ARBA00023242"/>
    </source>
</evidence>